<dbReference type="Proteomes" id="UP000218689">
    <property type="component" value="Unassembled WGS sequence"/>
</dbReference>
<reference evidence="6" key="1">
    <citation type="submission" date="2017-08" db="EMBL/GenBank/DDBJ databases">
        <title>Draft genome sequence of Lactococcus sp. strain Rs-Y01, isolated from the gut of the lower termite Reticulitermes speratus.</title>
        <authorList>
            <person name="Ohkuma M."/>
            <person name="Yuki M."/>
        </authorList>
    </citation>
    <scope>NUCLEOTIDE SEQUENCE [LARGE SCALE GENOMIC DNA]</scope>
    <source>
        <strain evidence="6">Rs-Y01</strain>
    </source>
</reference>
<dbReference type="AlphaFoldDB" id="A0A224XCB8"/>
<sequence>MNIFSERLKQALNERGMKPIELSELTGISKSSISDWINGKYEAKSDKILLIAKALNVNESFLIGLQVPMDNGTPKLNQGKNINNKTISEVTEIMNKLDEAGQAAILKFAKFELAQFEGDPKDSEGHVTAS</sequence>
<dbReference type="GO" id="GO:0003677">
    <property type="term" value="F:DNA binding"/>
    <property type="evidence" value="ECO:0007669"/>
    <property type="project" value="UniProtKB-KW"/>
</dbReference>
<feature type="domain" description="HTH cro/C1-type" evidence="4">
    <location>
        <begin position="8"/>
        <end position="62"/>
    </location>
</feature>
<dbReference type="Pfam" id="PF01381">
    <property type="entry name" value="HTH_3"/>
    <property type="match status" value="1"/>
</dbReference>
<dbReference type="CDD" id="cd00093">
    <property type="entry name" value="HTH_XRE"/>
    <property type="match status" value="1"/>
</dbReference>
<evidence type="ECO:0000256" key="3">
    <source>
        <dbReference type="ARBA" id="ARBA00023163"/>
    </source>
</evidence>
<name>A0A224XCB8_9LACT</name>
<protein>
    <recommendedName>
        <fullName evidence="4">HTH cro/C1-type domain-containing protein</fullName>
    </recommendedName>
</protein>
<dbReference type="SMART" id="SM00530">
    <property type="entry name" value="HTH_XRE"/>
    <property type="match status" value="1"/>
</dbReference>
<dbReference type="OrthoDB" id="2475196at2"/>
<proteinExistence type="predicted"/>
<accession>A0A224XCB8</accession>
<evidence type="ECO:0000313" key="6">
    <source>
        <dbReference type="Proteomes" id="UP000218689"/>
    </source>
</evidence>
<evidence type="ECO:0000259" key="4">
    <source>
        <dbReference type="PROSITE" id="PS50943"/>
    </source>
</evidence>
<dbReference type="InterPro" id="IPR001387">
    <property type="entry name" value="Cro/C1-type_HTH"/>
</dbReference>
<dbReference type="InterPro" id="IPR010982">
    <property type="entry name" value="Lambda_DNA-bd_dom_sf"/>
</dbReference>
<dbReference type="RefSeq" id="WP_094784337.1">
    <property type="nucleotide sequence ID" value="NZ_BEDT01000002.1"/>
</dbReference>
<evidence type="ECO:0000256" key="1">
    <source>
        <dbReference type="ARBA" id="ARBA00023015"/>
    </source>
</evidence>
<dbReference type="SUPFAM" id="SSF47413">
    <property type="entry name" value="lambda repressor-like DNA-binding domains"/>
    <property type="match status" value="1"/>
</dbReference>
<keyword evidence="6" id="KW-1185">Reference proteome</keyword>
<evidence type="ECO:0000313" key="5">
    <source>
        <dbReference type="EMBL" id="GAX47271.1"/>
    </source>
</evidence>
<keyword evidence="1" id="KW-0805">Transcription regulation</keyword>
<keyword evidence="3" id="KW-0804">Transcription</keyword>
<evidence type="ECO:0000256" key="2">
    <source>
        <dbReference type="ARBA" id="ARBA00023125"/>
    </source>
</evidence>
<comment type="caution">
    <text evidence="5">The sequence shown here is derived from an EMBL/GenBank/DDBJ whole genome shotgun (WGS) entry which is preliminary data.</text>
</comment>
<dbReference type="PANTHER" id="PTHR40661:SF1">
    <property type="entry name" value="HTH CRO_C1-TYPE DOMAIN-CONTAINING PROTEIN"/>
    <property type="match status" value="1"/>
</dbReference>
<dbReference type="PANTHER" id="PTHR40661">
    <property type="match status" value="1"/>
</dbReference>
<keyword evidence="2" id="KW-0238">DNA-binding</keyword>
<organism evidence="5 6">
    <name type="scientific">Pseudolactococcus reticulitermitis</name>
    <dbReference type="NCBI Taxonomy" id="2025039"/>
    <lineage>
        <taxon>Bacteria</taxon>
        <taxon>Bacillati</taxon>
        <taxon>Bacillota</taxon>
        <taxon>Bacilli</taxon>
        <taxon>Lactobacillales</taxon>
        <taxon>Streptococcaceae</taxon>
        <taxon>Pseudolactococcus</taxon>
    </lineage>
</organism>
<gene>
    <name evidence="5" type="ORF">RsY01_870</name>
</gene>
<dbReference type="Gene3D" id="1.10.260.40">
    <property type="entry name" value="lambda repressor-like DNA-binding domains"/>
    <property type="match status" value="1"/>
</dbReference>
<dbReference type="EMBL" id="BEDT01000002">
    <property type="protein sequence ID" value="GAX47271.1"/>
    <property type="molecule type" value="Genomic_DNA"/>
</dbReference>
<dbReference type="PROSITE" id="PS50943">
    <property type="entry name" value="HTH_CROC1"/>
    <property type="match status" value="1"/>
</dbReference>